<dbReference type="GO" id="GO:0015074">
    <property type="term" value="P:DNA integration"/>
    <property type="evidence" value="ECO:0007669"/>
    <property type="project" value="InterPro"/>
</dbReference>
<dbReference type="Pfam" id="PF17921">
    <property type="entry name" value="Integrase_H2C2"/>
    <property type="match status" value="1"/>
</dbReference>
<dbReference type="InterPro" id="IPR012337">
    <property type="entry name" value="RNaseH-like_sf"/>
</dbReference>
<name>A0A0J7K3D2_LASNI</name>
<evidence type="ECO:0000259" key="2">
    <source>
        <dbReference type="PROSITE" id="PS50994"/>
    </source>
</evidence>
<dbReference type="PANTHER" id="PTHR47331">
    <property type="entry name" value="PHD-TYPE DOMAIN-CONTAINING PROTEIN"/>
    <property type="match status" value="1"/>
</dbReference>
<dbReference type="EMBL" id="LBMM01015400">
    <property type="protein sequence ID" value="KMQ84824.1"/>
    <property type="molecule type" value="Genomic_DNA"/>
</dbReference>
<dbReference type="Proteomes" id="UP000036403">
    <property type="component" value="Unassembled WGS sequence"/>
</dbReference>
<evidence type="ECO:0000313" key="3">
    <source>
        <dbReference type="EMBL" id="KMQ84824.1"/>
    </source>
</evidence>
<dbReference type="InterPro" id="IPR001584">
    <property type="entry name" value="Integrase_cat-core"/>
</dbReference>
<dbReference type="AlphaFoldDB" id="A0A0J7K3D2"/>
<dbReference type="GO" id="GO:0003676">
    <property type="term" value="F:nucleic acid binding"/>
    <property type="evidence" value="ECO:0007669"/>
    <property type="project" value="InterPro"/>
</dbReference>
<proteinExistence type="predicted"/>
<dbReference type="PROSITE" id="PS50994">
    <property type="entry name" value="INTEGRASE"/>
    <property type="match status" value="1"/>
</dbReference>
<dbReference type="InterPro" id="IPR041588">
    <property type="entry name" value="Integrase_H2C2"/>
</dbReference>
<dbReference type="PaxDb" id="67767-A0A0J7K3D2"/>
<protein>
    <submittedName>
        <fullName evidence="3">Integrase core domain protein</fullName>
    </submittedName>
</protein>
<feature type="region of interest" description="Disordered" evidence="1">
    <location>
        <begin position="430"/>
        <end position="455"/>
    </location>
</feature>
<dbReference type="InterPro" id="IPR036397">
    <property type="entry name" value="RNaseH_sf"/>
</dbReference>
<dbReference type="Pfam" id="PF18701">
    <property type="entry name" value="DUF5641"/>
    <property type="match status" value="1"/>
</dbReference>
<accession>A0A0J7K3D2</accession>
<sequence length="476" mass="55236">MLLCKLSQKESFKGKSDPSLQVLNVFKENGLIRTRTMISNRQDTFCFRCPIVLDPEHPLTRKIVRHTHLKLNHAGINIMINNLEEKFWIPRCRGVVRSVIKKCVVCRRYAAKSITAPPGLLPENRVRDAAAFEVTGVDYAGPLLLREGQKAYVCLFACAVYRAVHLELVTSLSTEEFLEAFRRFIARRGRPSVIYSDNATNFVGASNLLRRINWNKISQYCSINEIEWHFNPPSAAWWGGWWERLVRFLKDLLKRTLKRTSLNYEEISTVLCDCEATMKSRPLTYLAEERGETMPILAAMFISDIRENKIPDLDQIDKSHFAKRLCYRHRLKEELRKRFRIQYLGQLARRSKQKKPTRTVAIGDFVLIGNDLQKRLDWPLAKVEEVFPGKDGHVRIVRLKTAKGELIRPIQRLIPLEVDHSNYETQKLLESTKATSETIEEPKSLHDEESEPNVLFETDLKTRNGRIIKKPQRIDL</sequence>
<dbReference type="Gene3D" id="1.10.340.70">
    <property type="match status" value="1"/>
</dbReference>
<dbReference type="OrthoDB" id="5967017at2759"/>
<comment type="caution">
    <text evidence="3">The sequence shown here is derived from an EMBL/GenBank/DDBJ whole genome shotgun (WGS) entry which is preliminary data.</text>
</comment>
<dbReference type="InterPro" id="IPR040676">
    <property type="entry name" value="DUF5641"/>
</dbReference>
<dbReference type="Gene3D" id="3.30.420.10">
    <property type="entry name" value="Ribonuclease H-like superfamily/Ribonuclease H"/>
    <property type="match status" value="1"/>
</dbReference>
<keyword evidence="4" id="KW-1185">Reference proteome</keyword>
<evidence type="ECO:0000313" key="4">
    <source>
        <dbReference type="Proteomes" id="UP000036403"/>
    </source>
</evidence>
<dbReference type="STRING" id="67767.A0A0J7K3D2"/>
<organism evidence="3 4">
    <name type="scientific">Lasius niger</name>
    <name type="common">Black garden ant</name>
    <dbReference type="NCBI Taxonomy" id="67767"/>
    <lineage>
        <taxon>Eukaryota</taxon>
        <taxon>Metazoa</taxon>
        <taxon>Ecdysozoa</taxon>
        <taxon>Arthropoda</taxon>
        <taxon>Hexapoda</taxon>
        <taxon>Insecta</taxon>
        <taxon>Pterygota</taxon>
        <taxon>Neoptera</taxon>
        <taxon>Endopterygota</taxon>
        <taxon>Hymenoptera</taxon>
        <taxon>Apocrita</taxon>
        <taxon>Aculeata</taxon>
        <taxon>Formicoidea</taxon>
        <taxon>Formicidae</taxon>
        <taxon>Formicinae</taxon>
        <taxon>Lasius</taxon>
        <taxon>Lasius</taxon>
    </lineage>
</organism>
<feature type="domain" description="Integrase catalytic" evidence="2">
    <location>
        <begin position="118"/>
        <end position="303"/>
    </location>
</feature>
<reference evidence="3 4" key="1">
    <citation type="submission" date="2015-04" db="EMBL/GenBank/DDBJ databases">
        <title>Lasius niger genome sequencing.</title>
        <authorList>
            <person name="Konorov E.A."/>
            <person name="Nikitin M.A."/>
            <person name="Kirill M.V."/>
            <person name="Chang P."/>
        </authorList>
    </citation>
    <scope>NUCLEOTIDE SEQUENCE [LARGE SCALE GENOMIC DNA]</scope>
    <source>
        <tissue evidence="3">Whole</tissue>
    </source>
</reference>
<evidence type="ECO:0000256" key="1">
    <source>
        <dbReference type="SAM" id="MobiDB-lite"/>
    </source>
</evidence>
<gene>
    <name evidence="3" type="ORF">RF55_17058</name>
</gene>
<dbReference type="SUPFAM" id="SSF53098">
    <property type="entry name" value="Ribonuclease H-like"/>
    <property type="match status" value="1"/>
</dbReference>